<dbReference type="EMBL" id="CP017708">
    <property type="protein sequence ID" value="WAN69724.1"/>
    <property type="molecule type" value="Genomic_DNA"/>
</dbReference>
<reference evidence="1" key="2">
    <citation type="submission" date="2022-10" db="EMBL/GenBank/DDBJ databases">
        <authorList>
            <person name="Ngo T.-E."/>
        </authorList>
    </citation>
    <scope>NUCLEOTIDE SEQUENCE</scope>
    <source>
        <strain evidence="1">JHB</strain>
    </source>
</reference>
<proteinExistence type="predicted"/>
<name>A0A9Q9UWC3_MOOP1</name>
<dbReference type="Proteomes" id="UP000176944">
    <property type="component" value="Chromosome"/>
</dbReference>
<gene>
    <name evidence="1" type="ORF">BJP36_37150</name>
</gene>
<dbReference type="AlphaFoldDB" id="A0A9Q9UWC3"/>
<protein>
    <submittedName>
        <fullName evidence="1">Uncharacterized protein</fullName>
    </submittedName>
</protein>
<accession>A0A9Q9UWC3</accession>
<reference evidence="1" key="1">
    <citation type="journal article" date="2017" name="Proc. Natl. Acad. Sci. U.S.A.">
        <title>Comparative genomics uncovers the prolific and distinctive metabolic potential of the cyanobacterial genus Moorea.</title>
        <authorList>
            <person name="Leao T."/>
            <person name="Castelao G."/>
            <person name="Korobeynikov A."/>
            <person name="Monroe E.A."/>
            <person name="Podell S."/>
            <person name="Glukhov E."/>
            <person name="Allen E.E."/>
            <person name="Gerwick W.H."/>
            <person name="Gerwick L."/>
        </authorList>
    </citation>
    <scope>NUCLEOTIDE SEQUENCE</scope>
    <source>
        <strain evidence="1">JHB</strain>
    </source>
</reference>
<organism evidence="1">
    <name type="scientific">Moorena producens (strain JHB)</name>
    <dbReference type="NCBI Taxonomy" id="1454205"/>
    <lineage>
        <taxon>Bacteria</taxon>
        <taxon>Bacillati</taxon>
        <taxon>Cyanobacteriota</taxon>
        <taxon>Cyanophyceae</taxon>
        <taxon>Coleofasciculales</taxon>
        <taxon>Coleofasciculaceae</taxon>
        <taxon>Moorena</taxon>
    </lineage>
</organism>
<sequence length="52" mass="5796">MSRISYQPSAYGLQMVLLEVPSALAKGQEQIPRLSILINLELLNSTVRVAWP</sequence>
<evidence type="ECO:0000313" key="1">
    <source>
        <dbReference type="EMBL" id="WAN69724.1"/>
    </source>
</evidence>